<evidence type="ECO:0000256" key="5">
    <source>
        <dbReference type="SAM" id="Phobius"/>
    </source>
</evidence>
<evidence type="ECO:0000313" key="7">
    <source>
        <dbReference type="EMBL" id="MFH6983786.1"/>
    </source>
</evidence>
<proteinExistence type="predicted"/>
<evidence type="ECO:0000259" key="6">
    <source>
        <dbReference type="Pfam" id="PF00916"/>
    </source>
</evidence>
<dbReference type="InterPro" id="IPR011547">
    <property type="entry name" value="SLC26A/SulP_dom"/>
</dbReference>
<organism evidence="7 8">
    <name type="scientific">Marinoscillum luteum</name>
    <dbReference type="NCBI Taxonomy" id="861051"/>
    <lineage>
        <taxon>Bacteria</taxon>
        <taxon>Pseudomonadati</taxon>
        <taxon>Bacteroidota</taxon>
        <taxon>Cytophagia</taxon>
        <taxon>Cytophagales</taxon>
        <taxon>Reichenbachiellaceae</taxon>
        <taxon>Marinoscillum</taxon>
    </lineage>
</organism>
<feature type="transmembrane region" description="Helical" evidence="5">
    <location>
        <begin position="393"/>
        <end position="424"/>
    </location>
</feature>
<feature type="domain" description="SLC26A/SulP transporter" evidence="6">
    <location>
        <begin position="11"/>
        <end position="380"/>
    </location>
</feature>
<evidence type="ECO:0000256" key="2">
    <source>
        <dbReference type="ARBA" id="ARBA00022692"/>
    </source>
</evidence>
<feature type="transmembrane region" description="Helical" evidence="5">
    <location>
        <begin position="339"/>
        <end position="357"/>
    </location>
</feature>
<keyword evidence="2 5" id="KW-0812">Transmembrane</keyword>
<reference evidence="7 8" key="1">
    <citation type="journal article" date="2013" name="Int. J. Syst. Evol. Microbiol.">
        <title>Marinoscillum luteum sp. nov., isolated from marine sediment.</title>
        <authorList>
            <person name="Cha I.T."/>
            <person name="Park S.J."/>
            <person name="Kim S.J."/>
            <person name="Kim J.G."/>
            <person name="Jung M.Y."/>
            <person name="Shin K.S."/>
            <person name="Kwon K.K."/>
            <person name="Yang S.H."/>
            <person name="Seo Y.S."/>
            <person name="Rhee S.K."/>
        </authorList>
    </citation>
    <scope>NUCLEOTIDE SEQUENCE [LARGE SCALE GENOMIC DNA]</scope>
    <source>
        <strain evidence="7 8">KCTC 23939</strain>
    </source>
</reference>
<feature type="transmembrane region" description="Helical" evidence="5">
    <location>
        <begin position="362"/>
        <end position="381"/>
    </location>
</feature>
<dbReference type="PANTHER" id="PTHR11814">
    <property type="entry name" value="SULFATE TRANSPORTER"/>
    <property type="match status" value="1"/>
</dbReference>
<dbReference type="RefSeq" id="WP_159582443.1">
    <property type="nucleotide sequence ID" value="NZ_JBIPKE010000016.1"/>
</dbReference>
<dbReference type="Proteomes" id="UP001610063">
    <property type="component" value="Unassembled WGS sequence"/>
</dbReference>
<evidence type="ECO:0000256" key="1">
    <source>
        <dbReference type="ARBA" id="ARBA00004141"/>
    </source>
</evidence>
<keyword evidence="8" id="KW-1185">Reference proteome</keyword>
<feature type="transmembrane region" description="Helical" evidence="5">
    <location>
        <begin position="170"/>
        <end position="189"/>
    </location>
</feature>
<feature type="transmembrane region" description="Helical" evidence="5">
    <location>
        <begin position="85"/>
        <end position="103"/>
    </location>
</feature>
<comment type="subcellular location">
    <subcellularLocation>
        <location evidence="1">Membrane</location>
        <topology evidence="1">Multi-pass membrane protein</topology>
    </subcellularLocation>
</comment>
<dbReference type="EMBL" id="JBIPKE010000016">
    <property type="protein sequence ID" value="MFH6983786.1"/>
    <property type="molecule type" value="Genomic_DNA"/>
</dbReference>
<evidence type="ECO:0000256" key="3">
    <source>
        <dbReference type="ARBA" id="ARBA00022989"/>
    </source>
</evidence>
<name>A0ABW7N898_9BACT</name>
<evidence type="ECO:0000256" key="4">
    <source>
        <dbReference type="ARBA" id="ARBA00023136"/>
    </source>
</evidence>
<feature type="transmembrane region" description="Helical" evidence="5">
    <location>
        <begin position="110"/>
        <end position="132"/>
    </location>
</feature>
<dbReference type="Pfam" id="PF00916">
    <property type="entry name" value="Sulfate_transp"/>
    <property type="match status" value="1"/>
</dbReference>
<comment type="caution">
    <text evidence="7">The sequence shown here is derived from an EMBL/GenBank/DDBJ whole genome shotgun (WGS) entry which is preliminary data.</text>
</comment>
<feature type="transmembrane region" description="Helical" evidence="5">
    <location>
        <begin position="15"/>
        <end position="34"/>
    </location>
</feature>
<evidence type="ECO:0000313" key="8">
    <source>
        <dbReference type="Proteomes" id="UP001610063"/>
    </source>
</evidence>
<accession>A0ABW7N898</accession>
<feature type="transmembrane region" description="Helical" evidence="5">
    <location>
        <begin position="262"/>
        <end position="284"/>
    </location>
</feature>
<gene>
    <name evidence="7" type="ORF">ACHKAR_10060</name>
</gene>
<feature type="transmembrane region" description="Helical" evidence="5">
    <location>
        <begin position="40"/>
        <end position="57"/>
    </location>
</feature>
<feature type="transmembrane region" description="Helical" evidence="5">
    <location>
        <begin position="201"/>
        <end position="219"/>
    </location>
</feature>
<dbReference type="InterPro" id="IPR001902">
    <property type="entry name" value="SLC26A/SulP_fam"/>
</dbReference>
<feature type="transmembrane region" description="Helical" evidence="5">
    <location>
        <begin position="62"/>
        <end position="79"/>
    </location>
</feature>
<sequence length="518" mass="55894">MNIKQDLFKDLERDMLSGVVVFLVALPLCLGIALASGAPLFSGIISGVIGGLVVSLLSKSQLSVSGPAAGLVVIVLGAIETLGSYEAFLTAIVLAGVFQFLLGQMKAGIVGMYFPSSIIKGMLAAIGLILILKQIPHLVGFDSDAFGEMEFIQKDGSNTISSLFTSFEHLVPGSVTIGLFSLILLVLWERPLIKQNKLLKHIPSGLLVVLCGIAINQFFKFSGSDLVVNSSHMVNIPIIEGLSSLSTVFRTPDLGVLGDVNVYITAATLAIVASLETLLSIEAIDKLDPQKRRTPHNAELKAQGVGNMLCGLVGGLPITAVIVRGSANVDAGARSKKSAFIHGLLLLIFVAFLPHVINEIPLASLAAILIMVGFKLTKPALYRQQYGLGREQFIPFIVTIIAILFTDLLIGILIGMGVGVFYILRANYRVAYHYEEKEQDGRSEIHLRLSEHVSFLNKVGLQLSLDYLPENSQVIIDGSQSKQIDHDALELIHNFKKTALERNINFTLKNVPELNSGY</sequence>
<keyword evidence="4 5" id="KW-0472">Membrane</keyword>
<feature type="transmembrane region" description="Helical" evidence="5">
    <location>
        <begin position="305"/>
        <end position="327"/>
    </location>
</feature>
<keyword evidence="3 5" id="KW-1133">Transmembrane helix</keyword>
<protein>
    <submittedName>
        <fullName evidence="7">SulP family inorganic anion transporter</fullName>
    </submittedName>
</protein>